<dbReference type="RefSeq" id="WP_041127300.1">
    <property type="nucleotide sequence ID" value="NZ_CP010407.1"/>
</dbReference>
<organism evidence="2 3">
    <name type="scientific">Streptomyces vietnamensis</name>
    <dbReference type="NCBI Taxonomy" id="362257"/>
    <lineage>
        <taxon>Bacteria</taxon>
        <taxon>Bacillati</taxon>
        <taxon>Actinomycetota</taxon>
        <taxon>Actinomycetes</taxon>
        <taxon>Kitasatosporales</taxon>
        <taxon>Streptomycetaceae</taxon>
        <taxon>Streptomyces</taxon>
    </lineage>
</organism>
<reference evidence="2 3" key="1">
    <citation type="submission" date="2014-12" db="EMBL/GenBank/DDBJ databases">
        <title>Complete genome sequence of Streptomyces vietnamensis strain GIMV4.0001, a genetic manipulable producer of the benzoisochromanequinone antibiotic granaticin.</title>
        <authorList>
            <person name="Deng M.R."/>
            <person name="Guo J."/>
            <person name="Ma L.Y."/>
            <person name="Feng G.D."/>
            <person name="Mo C.Y."/>
            <person name="Zhu H.H."/>
        </authorList>
    </citation>
    <scope>NUCLEOTIDE SEQUENCE [LARGE SCALE GENOMIC DNA]</scope>
    <source>
        <strain evidence="3">GIMV4.0001</strain>
    </source>
</reference>
<evidence type="ECO:0000313" key="3">
    <source>
        <dbReference type="Proteomes" id="UP000031774"/>
    </source>
</evidence>
<gene>
    <name evidence="2" type="ORF">SVTN_00315</name>
</gene>
<name>A0A0B5HMB3_9ACTN</name>
<accession>A0A0B5HMB3</accession>
<protein>
    <submittedName>
        <fullName evidence="2">Uncharacterized protein</fullName>
    </submittedName>
</protein>
<dbReference type="HOGENOM" id="CLU_1509845_0_0_11"/>
<keyword evidence="3" id="KW-1185">Reference proteome</keyword>
<dbReference type="Proteomes" id="UP000031774">
    <property type="component" value="Chromosome"/>
</dbReference>
<feature type="signal peptide" evidence="1">
    <location>
        <begin position="1"/>
        <end position="39"/>
    </location>
</feature>
<proteinExistence type="predicted"/>
<dbReference type="KEGG" id="svt:SVTN_00315"/>
<keyword evidence="1" id="KW-0732">Signal</keyword>
<feature type="chain" id="PRO_5002117895" evidence="1">
    <location>
        <begin position="40"/>
        <end position="178"/>
    </location>
</feature>
<dbReference type="AlphaFoldDB" id="A0A0B5HMB3"/>
<evidence type="ECO:0000256" key="1">
    <source>
        <dbReference type="SAM" id="SignalP"/>
    </source>
</evidence>
<dbReference type="STRING" id="362257.SVTN_00315"/>
<sequence length="178" mass="19296">MRTRTRFFGRWKDFRRNLLVAALTAAVTAAATLSVQAFAANGETVQGHKFILVDALWTTAHIREKGVLQALDTGLVVTYITPTGRVPANSKDWIGIYEKGQLDTGHRIDWDWVCRSAERCTSHGSAAIPAGDDGMLPGKAYTVAYWADGAKESDGPPVATIDYVVPWSGIAPPVHDEG</sequence>
<evidence type="ECO:0000313" key="2">
    <source>
        <dbReference type="EMBL" id="AJF63215.1"/>
    </source>
</evidence>
<dbReference type="EMBL" id="CP010407">
    <property type="protein sequence ID" value="AJF63215.1"/>
    <property type="molecule type" value="Genomic_DNA"/>
</dbReference>